<name>A0ABR3JP37_9AGAR</name>
<evidence type="ECO:0000313" key="3">
    <source>
        <dbReference type="Proteomes" id="UP001556367"/>
    </source>
</evidence>
<organism evidence="2 3">
    <name type="scientific">Hohenbuehelia grisea</name>
    <dbReference type="NCBI Taxonomy" id="104357"/>
    <lineage>
        <taxon>Eukaryota</taxon>
        <taxon>Fungi</taxon>
        <taxon>Dikarya</taxon>
        <taxon>Basidiomycota</taxon>
        <taxon>Agaricomycotina</taxon>
        <taxon>Agaricomycetes</taxon>
        <taxon>Agaricomycetidae</taxon>
        <taxon>Agaricales</taxon>
        <taxon>Pleurotineae</taxon>
        <taxon>Pleurotaceae</taxon>
        <taxon>Hohenbuehelia</taxon>
    </lineage>
</organism>
<dbReference type="Proteomes" id="UP001556367">
    <property type="component" value="Unassembled WGS sequence"/>
</dbReference>
<evidence type="ECO:0000313" key="2">
    <source>
        <dbReference type="EMBL" id="KAL0957574.1"/>
    </source>
</evidence>
<evidence type="ECO:0000256" key="1">
    <source>
        <dbReference type="SAM" id="MobiDB-lite"/>
    </source>
</evidence>
<keyword evidence="3" id="KW-1185">Reference proteome</keyword>
<feature type="compositionally biased region" description="Polar residues" evidence="1">
    <location>
        <begin position="1"/>
        <end position="13"/>
    </location>
</feature>
<sequence length="105" mass="11304">MNVVLESSISQQGPHVHVHFKRESPGGNHFGDRDDPEEDCLHCLPRPIQTLSSETSDVPSSASSFYRYPTTANSISISTTSVAAPSSSCIVIHNQNPMPVDINAA</sequence>
<gene>
    <name evidence="2" type="ORF">HGRIS_001358</name>
</gene>
<reference evidence="3" key="1">
    <citation type="submission" date="2024-06" db="EMBL/GenBank/DDBJ databases">
        <title>Multi-omics analyses provide insights into the biosynthesis of the anticancer antibiotic pleurotin in Hohenbuehelia grisea.</title>
        <authorList>
            <person name="Weaver J.A."/>
            <person name="Alberti F."/>
        </authorList>
    </citation>
    <scope>NUCLEOTIDE SEQUENCE [LARGE SCALE GENOMIC DNA]</scope>
    <source>
        <strain evidence="3">T-177</strain>
    </source>
</reference>
<protein>
    <submittedName>
        <fullName evidence="2">Uncharacterized protein</fullName>
    </submittedName>
</protein>
<proteinExistence type="predicted"/>
<accession>A0ABR3JP37</accession>
<comment type="caution">
    <text evidence="2">The sequence shown here is derived from an EMBL/GenBank/DDBJ whole genome shotgun (WGS) entry which is preliminary data.</text>
</comment>
<feature type="region of interest" description="Disordered" evidence="1">
    <location>
        <begin position="1"/>
        <end position="38"/>
    </location>
</feature>
<dbReference type="EMBL" id="JASNQZ010000005">
    <property type="protein sequence ID" value="KAL0957574.1"/>
    <property type="molecule type" value="Genomic_DNA"/>
</dbReference>